<dbReference type="OrthoDB" id="5957813at2759"/>
<name>A0A834M807_RHYFE</name>
<keyword evidence="3 10" id="KW-0328">Glycosyltransferase</keyword>
<evidence type="ECO:0000256" key="4">
    <source>
        <dbReference type="ARBA" id="ARBA00022679"/>
    </source>
</evidence>
<comment type="caution">
    <text evidence="11">The sequence shown here is derived from an EMBL/GenBank/DDBJ whole genome shotgun (WGS) entry which is preliminary data.</text>
</comment>
<comment type="similarity">
    <text evidence="2 10">Belongs to the glycosyltransferase 31 family.</text>
</comment>
<dbReference type="InterPro" id="IPR002659">
    <property type="entry name" value="Glyco_trans_31"/>
</dbReference>
<proteinExistence type="inferred from homology"/>
<dbReference type="GO" id="GO:0008194">
    <property type="term" value="F:UDP-glycosyltransferase activity"/>
    <property type="evidence" value="ECO:0007669"/>
    <property type="project" value="TreeGrafter"/>
</dbReference>
<dbReference type="Pfam" id="PF01762">
    <property type="entry name" value="Galactosyl_T"/>
    <property type="match status" value="2"/>
</dbReference>
<gene>
    <name evidence="11" type="ORF">GWI33_013268</name>
</gene>
<comment type="subcellular location">
    <subcellularLocation>
        <location evidence="1 10">Golgi apparatus membrane</location>
        <topology evidence="1 10">Single-pass type II membrane protein</topology>
    </subcellularLocation>
</comment>
<keyword evidence="6" id="KW-0735">Signal-anchor</keyword>
<dbReference type="PANTHER" id="PTHR11214:SF349">
    <property type="entry name" value="BETA-1,3-GALACTOSYLTRANSFERASE BRN"/>
    <property type="match status" value="1"/>
</dbReference>
<keyword evidence="8 10" id="KW-0333">Golgi apparatus</keyword>
<evidence type="ECO:0000256" key="8">
    <source>
        <dbReference type="ARBA" id="ARBA00023034"/>
    </source>
</evidence>
<protein>
    <recommendedName>
        <fullName evidence="10">Hexosyltransferase</fullName>
        <ecNumber evidence="10">2.4.1.-</ecNumber>
    </recommendedName>
</protein>
<reference evidence="11" key="1">
    <citation type="submission" date="2020-08" db="EMBL/GenBank/DDBJ databases">
        <title>Genome sequencing and assembly of the red palm weevil Rhynchophorus ferrugineus.</title>
        <authorList>
            <person name="Dias G.B."/>
            <person name="Bergman C.M."/>
            <person name="Manee M."/>
        </authorList>
    </citation>
    <scope>NUCLEOTIDE SEQUENCE</scope>
    <source>
        <strain evidence="11">AA-2017</strain>
        <tissue evidence="11">Whole larva</tissue>
    </source>
</reference>
<evidence type="ECO:0000256" key="10">
    <source>
        <dbReference type="RuleBase" id="RU363063"/>
    </source>
</evidence>
<accession>A0A834M807</accession>
<dbReference type="AlphaFoldDB" id="A0A834M807"/>
<keyword evidence="4" id="KW-0808">Transferase</keyword>
<keyword evidence="12" id="KW-1185">Reference proteome</keyword>
<evidence type="ECO:0000256" key="2">
    <source>
        <dbReference type="ARBA" id="ARBA00008661"/>
    </source>
</evidence>
<dbReference type="EC" id="2.4.1.-" evidence="10"/>
<evidence type="ECO:0000313" key="11">
    <source>
        <dbReference type="EMBL" id="KAF7274048.1"/>
    </source>
</evidence>
<sequence>MFSDIQIQKSLNDESKQFGDIVQANYTDSYFNNTYKTMSGIYWVMKYCPNAKFYMFVDDDYYVSTKNVLRFIKFPTHYPDYLKEPLSNIRSLINRRKTLEVLDFELDNTVRLYAGYGFNSSPLRHYFSKWYISLNEYPYHKWPPYITGGAMILSNAALKDLFYQSLYTQHFKFDDIYISIVAYKAKLEAFHSEYFYAYKRPYYRLNYQYTIASHGFDDPQELVRVWSEQKSLGNA</sequence>
<evidence type="ECO:0000256" key="1">
    <source>
        <dbReference type="ARBA" id="ARBA00004323"/>
    </source>
</evidence>
<keyword evidence="5" id="KW-0812">Transmembrane</keyword>
<dbReference type="EMBL" id="JAACXV010013109">
    <property type="protein sequence ID" value="KAF7274048.1"/>
    <property type="molecule type" value="Genomic_DNA"/>
</dbReference>
<dbReference type="PANTHER" id="PTHR11214">
    <property type="entry name" value="BETA-1,3-N-ACETYLGLUCOSAMINYLTRANSFERASE"/>
    <property type="match status" value="1"/>
</dbReference>
<evidence type="ECO:0000256" key="9">
    <source>
        <dbReference type="ARBA" id="ARBA00023136"/>
    </source>
</evidence>
<dbReference type="Gene3D" id="3.90.550.50">
    <property type="match status" value="1"/>
</dbReference>
<dbReference type="Proteomes" id="UP000625711">
    <property type="component" value="Unassembled WGS sequence"/>
</dbReference>
<evidence type="ECO:0000256" key="6">
    <source>
        <dbReference type="ARBA" id="ARBA00022968"/>
    </source>
</evidence>
<evidence type="ECO:0000256" key="5">
    <source>
        <dbReference type="ARBA" id="ARBA00022692"/>
    </source>
</evidence>
<evidence type="ECO:0000256" key="7">
    <source>
        <dbReference type="ARBA" id="ARBA00022989"/>
    </source>
</evidence>
<evidence type="ECO:0000313" key="12">
    <source>
        <dbReference type="Proteomes" id="UP000625711"/>
    </source>
</evidence>
<keyword evidence="9" id="KW-0472">Membrane</keyword>
<evidence type="ECO:0000256" key="3">
    <source>
        <dbReference type="ARBA" id="ARBA00022676"/>
    </source>
</evidence>
<dbReference type="GO" id="GO:0006493">
    <property type="term" value="P:protein O-linked glycosylation"/>
    <property type="evidence" value="ECO:0007669"/>
    <property type="project" value="TreeGrafter"/>
</dbReference>
<keyword evidence="7" id="KW-1133">Transmembrane helix</keyword>
<dbReference type="GO" id="GO:0016758">
    <property type="term" value="F:hexosyltransferase activity"/>
    <property type="evidence" value="ECO:0007669"/>
    <property type="project" value="InterPro"/>
</dbReference>
<organism evidence="11 12">
    <name type="scientific">Rhynchophorus ferrugineus</name>
    <name type="common">Red palm weevil</name>
    <name type="synonym">Curculio ferrugineus</name>
    <dbReference type="NCBI Taxonomy" id="354439"/>
    <lineage>
        <taxon>Eukaryota</taxon>
        <taxon>Metazoa</taxon>
        <taxon>Ecdysozoa</taxon>
        <taxon>Arthropoda</taxon>
        <taxon>Hexapoda</taxon>
        <taxon>Insecta</taxon>
        <taxon>Pterygota</taxon>
        <taxon>Neoptera</taxon>
        <taxon>Endopterygota</taxon>
        <taxon>Coleoptera</taxon>
        <taxon>Polyphaga</taxon>
        <taxon>Cucujiformia</taxon>
        <taxon>Curculionidae</taxon>
        <taxon>Dryophthorinae</taxon>
        <taxon>Rhynchophorus</taxon>
    </lineage>
</organism>
<dbReference type="GO" id="GO:0000139">
    <property type="term" value="C:Golgi membrane"/>
    <property type="evidence" value="ECO:0007669"/>
    <property type="project" value="UniProtKB-SubCell"/>
</dbReference>